<sequence>MSCPGRWLVRPKACRLQEETNPRQDCDPRHPVDVTGSEQVKHKFTGSAIKAELCSFYEGQDRQAVRPTDYKANYTGLGNDVRALWSTFMIINQLKELQEPVRDGRSVAPQITEPSVLQRAA</sequence>
<protein>
    <submittedName>
        <fullName evidence="1">Uncharacterized protein</fullName>
    </submittedName>
</protein>
<evidence type="ECO:0000313" key="1">
    <source>
        <dbReference type="EMBL" id="KAI9914287.1"/>
    </source>
</evidence>
<evidence type="ECO:0000313" key="2">
    <source>
        <dbReference type="Proteomes" id="UP001163321"/>
    </source>
</evidence>
<accession>A0ACC0W6D5</accession>
<comment type="caution">
    <text evidence="1">The sequence shown here is derived from an EMBL/GenBank/DDBJ whole genome shotgun (WGS) entry which is preliminary data.</text>
</comment>
<keyword evidence="2" id="KW-1185">Reference proteome</keyword>
<dbReference type="Proteomes" id="UP001163321">
    <property type="component" value="Chromosome 3"/>
</dbReference>
<gene>
    <name evidence="1" type="ORF">PsorP6_007332</name>
</gene>
<proteinExistence type="predicted"/>
<organism evidence="1 2">
    <name type="scientific">Peronosclerospora sorghi</name>
    <dbReference type="NCBI Taxonomy" id="230839"/>
    <lineage>
        <taxon>Eukaryota</taxon>
        <taxon>Sar</taxon>
        <taxon>Stramenopiles</taxon>
        <taxon>Oomycota</taxon>
        <taxon>Peronosporomycetes</taxon>
        <taxon>Peronosporales</taxon>
        <taxon>Peronosporaceae</taxon>
        <taxon>Peronosclerospora</taxon>
    </lineage>
</organism>
<dbReference type="EMBL" id="CM047582">
    <property type="protein sequence ID" value="KAI9914287.1"/>
    <property type="molecule type" value="Genomic_DNA"/>
</dbReference>
<reference evidence="1 2" key="1">
    <citation type="journal article" date="2022" name="bioRxiv">
        <title>The genome of the oomycete Peronosclerospora sorghi, a cosmopolitan pathogen of maize and sorghum, is inflated with dispersed pseudogenes.</title>
        <authorList>
            <person name="Fletcher K."/>
            <person name="Martin F."/>
            <person name="Isakeit T."/>
            <person name="Cavanaugh K."/>
            <person name="Magill C."/>
            <person name="Michelmore R."/>
        </authorList>
    </citation>
    <scope>NUCLEOTIDE SEQUENCE [LARGE SCALE GENOMIC DNA]</scope>
    <source>
        <strain evidence="1">P6</strain>
    </source>
</reference>
<name>A0ACC0W6D5_9STRA</name>